<evidence type="ECO:0000256" key="2">
    <source>
        <dbReference type="SAM" id="SignalP"/>
    </source>
</evidence>
<keyword evidence="4" id="KW-1185">Reference proteome</keyword>
<comment type="caution">
    <text evidence="3">The sequence shown here is derived from an EMBL/GenBank/DDBJ whole genome shotgun (WGS) entry which is preliminary data.</text>
</comment>
<dbReference type="SUPFAM" id="SSF53850">
    <property type="entry name" value="Periplasmic binding protein-like II"/>
    <property type="match status" value="1"/>
</dbReference>
<evidence type="ECO:0000313" key="3">
    <source>
        <dbReference type="EMBL" id="GAA4340526.1"/>
    </source>
</evidence>
<dbReference type="PANTHER" id="PTHR42928">
    <property type="entry name" value="TRICARBOXYLATE-BINDING PROTEIN"/>
    <property type="match status" value="1"/>
</dbReference>
<dbReference type="Proteomes" id="UP001501671">
    <property type="component" value="Unassembled WGS sequence"/>
</dbReference>
<sequence length="324" mass="34168">MIKRMTTLAASLMLAASFGAHAADTDYPTKPIHFIVATAAGGASDIVARIVADKMQQSLGQPVVVEPKAGANGNIAAEHVARSDPDGYTIMMGTIGVMAINPLIYKDVRFNPLRDFTPVARLVSFSNILVVNPQLPIHSVKELIDYAKKHPGDLHYGSPGVGGSPHMASLVFGQMAGIDIVHAPYKGAALALNDLMGGHIEMAFSDPLVTLPQIRAGKVRALAVSGEERLESEPSIPTVAEAGVPGYAVSGWLGIVAPTGTPPAIVAKLHKAANDALAMPEVRKKLVDLGAAIHPDTVENFGAYIKSENDRWKKVIADAKLELN</sequence>
<dbReference type="Gene3D" id="3.40.190.150">
    <property type="entry name" value="Bordetella uptake gene, domain 1"/>
    <property type="match status" value="1"/>
</dbReference>
<dbReference type="PIRSF" id="PIRSF017082">
    <property type="entry name" value="YflP"/>
    <property type="match status" value="1"/>
</dbReference>
<dbReference type="Gene3D" id="3.40.190.10">
    <property type="entry name" value="Periplasmic binding protein-like II"/>
    <property type="match status" value="1"/>
</dbReference>
<reference evidence="4" key="1">
    <citation type="journal article" date="2019" name="Int. J. Syst. Evol. Microbiol.">
        <title>The Global Catalogue of Microorganisms (GCM) 10K type strain sequencing project: providing services to taxonomists for standard genome sequencing and annotation.</title>
        <authorList>
            <consortium name="The Broad Institute Genomics Platform"/>
            <consortium name="The Broad Institute Genome Sequencing Center for Infectious Disease"/>
            <person name="Wu L."/>
            <person name="Ma J."/>
        </authorList>
    </citation>
    <scope>NUCLEOTIDE SEQUENCE [LARGE SCALE GENOMIC DNA]</scope>
    <source>
        <strain evidence="4">JCM 17666</strain>
    </source>
</reference>
<dbReference type="EMBL" id="BAABFO010000026">
    <property type="protein sequence ID" value="GAA4340526.1"/>
    <property type="molecule type" value="Genomic_DNA"/>
</dbReference>
<name>A0ABP8HK98_9BURK</name>
<evidence type="ECO:0000313" key="4">
    <source>
        <dbReference type="Proteomes" id="UP001501671"/>
    </source>
</evidence>
<feature type="signal peptide" evidence="2">
    <location>
        <begin position="1"/>
        <end position="22"/>
    </location>
</feature>
<protein>
    <submittedName>
        <fullName evidence="3">Tripartite tricarboxylate transporter substrate binding protein</fullName>
    </submittedName>
</protein>
<dbReference type="PANTHER" id="PTHR42928:SF5">
    <property type="entry name" value="BLR1237 PROTEIN"/>
    <property type="match status" value="1"/>
</dbReference>
<evidence type="ECO:0000256" key="1">
    <source>
        <dbReference type="ARBA" id="ARBA00006987"/>
    </source>
</evidence>
<accession>A0ABP8HK98</accession>
<dbReference type="CDD" id="cd07012">
    <property type="entry name" value="PBP2_Bug_TTT"/>
    <property type="match status" value="1"/>
</dbReference>
<gene>
    <name evidence="3" type="ORF">GCM10023144_40320</name>
</gene>
<keyword evidence="2" id="KW-0732">Signal</keyword>
<dbReference type="InterPro" id="IPR005064">
    <property type="entry name" value="BUG"/>
</dbReference>
<proteinExistence type="inferred from homology"/>
<dbReference type="InterPro" id="IPR042100">
    <property type="entry name" value="Bug_dom1"/>
</dbReference>
<dbReference type="Pfam" id="PF03401">
    <property type="entry name" value="TctC"/>
    <property type="match status" value="1"/>
</dbReference>
<feature type="chain" id="PRO_5045903217" evidence="2">
    <location>
        <begin position="23"/>
        <end position="324"/>
    </location>
</feature>
<comment type="similarity">
    <text evidence="1">Belongs to the UPF0065 (bug) family.</text>
</comment>
<organism evidence="3 4">
    <name type="scientific">Pigmentiphaga soli</name>
    <dbReference type="NCBI Taxonomy" id="1007095"/>
    <lineage>
        <taxon>Bacteria</taxon>
        <taxon>Pseudomonadati</taxon>
        <taxon>Pseudomonadota</taxon>
        <taxon>Betaproteobacteria</taxon>
        <taxon>Burkholderiales</taxon>
        <taxon>Alcaligenaceae</taxon>
        <taxon>Pigmentiphaga</taxon>
    </lineage>
</organism>
<dbReference type="RefSeq" id="WP_345251700.1">
    <property type="nucleotide sequence ID" value="NZ_BAABFO010000026.1"/>
</dbReference>